<dbReference type="EMBL" id="GECL01001392">
    <property type="protein sequence ID" value="JAP04732.1"/>
    <property type="molecule type" value="Transcribed_RNA"/>
</dbReference>
<name>A0A0V0GA83_TRIDM</name>
<dbReference type="PANTHER" id="PTHR31094">
    <property type="entry name" value="RIKEN CDNA 2310061I04 GENE"/>
    <property type="match status" value="1"/>
</dbReference>
<reference evidence="1" key="1">
    <citation type="journal article" date="2018" name="J. Proteomics">
        <title>Exploring the molecular complexity of Triatoma dimidiata sialome.</title>
        <authorList>
            <person name="Santiago P.B."/>
            <person name="de Araujo C.N."/>
            <person name="Charneau S."/>
            <person name="Bastos I.M.D."/>
            <person name="Assumpcao T.C.F."/>
            <person name="Queiroz R.M.L."/>
            <person name="Praca Y.R."/>
            <person name="Cordeiro T.M."/>
            <person name="Garcia C.H.S."/>
            <person name="da Silva I.G."/>
            <person name="Raiol T."/>
            <person name="Motta F.N."/>
            <person name="de Araujo Oliveira J.V."/>
            <person name="de Sousa M.V."/>
            <person name="Ribeiro J.M.C."/>
            <person name="de Santana J.M."/>
        </authorList>
    </citation>
    <scope>NUCLEOTIDE SEQUENCE</scope>
    <source>
        <strain evidence="1">Santander</strain>
        <tissue evidence="1">Salivary glands</tissue>
    </source>
</reference>
<dbReference type="InterPro" id="IPR018790">
    <property type="entry name" value="DUF2358"/>
</dbReference>
<proteinExistence type="predicted"/>
<sequence length="263" mass="30407">SNELIEQKYTFRDMNQISSQDILKLVHRTEDVLSSSSAEQTKEHKNNLDHGPSEEQLGNIFNILAKSAPELFVKPLDYSIYHPNLIFENNIQGVRTVGIYHYVKQIALLRAIGHIRFAYVKLDVLKITMHREDNTVKLRWRIKGISGLKVMLLFWKYKLWNMKEVMEGQDTWYDGFSTFHVGNDGKIFKHVVDKVVPEKDNIVSATSQVGSGKLALMFALTMTPRSISDFNADFFTTIREAIVNNHINLSIHWQDLLPIDRLF</sequence>
<protein>
    <submittedName>
        <fullName evidence="1">Uncharacterized protein</fullName>
    </submittedName>
</protein>
<feature type="non-terminal residue" evidence="1">
    <location>
        <position position="1"/>
    </location>
</feature>
<dbReference type="Pfam" id="PF10184">
    <property type="entry name" value="DUF2358"/>
    <property type="match status" value="1"/>
</dbReference>
<organism evidence="1">
    <name type="scientific">Triatoma dimidiata</name>
    <name type="common">Kissing bug</name>
    <name type="synonym">Meccus dimidiatus</name>
    <dbReference type="NCBI Taxonomy" id="72491"/>
    <lineage>
        <taxon>Eukaryota</taxon>
        <taxon>Metazoa</taxon>
        <taxon>Ecdysozoa</taxon>
        <taxon>Arthropoda</taxon>
        <taxon>Hexapoda</taxon>
        <taxon>Insecta</taxon>
        <taxon>Pterygota</taxon>
        <taxon>Neoptera</taxon>
        <taxon>Paraneoptera</taxon>
        <taxon>Hemiptera</taxon>
        <taxon>Heteroptera</taxon>
        <taxon>Panheteroptera</taxon>
        <taxon>Cimicomorpha</taxon>
        <taxon>Reduviidae</taxon>
        <taxon>Triatominae</taxon>
        <taxon>Triatoma</taxon>
    </lineage>
</organism>
<accession>A0A0V0GA83</accession>
<dbReference type="PANTHER" id="PTHR31094:SF2">
    <property type="entry name" value="RIKEN CDNA 2310061I04 GENE"/>
    <property type="match status" value="1"/>
</dbReference>
<evidence type="ECO:0000313" key="1">
    <source>
        <dbReference type="EMBL" id="JAP04732.1"/>
    </source>
</evidence>
<dbReference type="AlphaFoldDB" id="A0A0V0GA83"/>